<dbReference type="InterPro" id="IPR002516">
    <property type="entry name" value="Glyco_trans_11"/>
</dbReference>
<dbReference type="EMBL" id="MN740684">
    <property type="protein sequence ID" value="QHU07556.1"/>
    <property type="molecule type" value="Genomic_DNA"/>
</dbReference>
<protein>
    <recommendedName>
        <fullName evidence="4">Glycosyl transferase family 11</fullName>
    </recommendedName>
</protein>
<dbReference type="PANTHER" id="PTHR11927:SF9">
    <property type="entry name" value="L-FUCOSYLTRANSFERASE"/>
    <property type="match status" value="1"/>
</dbReference>
<keyword evidence="2" id="KW-0808">Transferase</keyword>
<evidence type="ECO:0000313" key="3">
    <source>
        <dbReference type="EMBL" id="QHU07556.1"/>
    </source>
</evidence>
<name>A0A6C0JRV6_9ZZZZ</name>
<dbReference type="GO" id="GO:0008107">
    <property type="term" value="F:galactoside 2-alpha-L-fucosyltransferase activity"/>
    <property type="evidence" value="ECO:0007669"/>
    <property type="project" value="InterPro"/>
</dbReference>
<evidence type="ECO:0008006" key="4">
    <source>
        <dbReference type="Google" id="ProtNLM"/>
    </source>
</evidence>
<organism evidence="3">
    <name type="scientific">viral metagenome</name>
    <dbReference type="NCBI Taxonomy" id="1070528"/>
    <lineage>
        <taxon>unclassified sequences</taxon>
        <taxon>metagenomes</taxon>
        <taxon>organismal metagenomes</taxon>
    </lineage>
</organism>
<dbReference type="CDD" id="cd11301">
    <property type="entry name" value="Fut1_Fut2_like"/>
    <property type="match status" value="1"/>
</dbReference>
<dbReference type="GO" id="GO:0016020">
    <property type="term" value="C:membrane"/>
    <property type="evidence" value="ECO:0007669"/>
    <property type="project" value="InterPro"/>
</dbReference>
<proteinExistence type="predicted"/>
<dbReference type="PANTHER" id="PTHR11927">
    <property type="entry name" value="GALACTOSIDE 2-L-FUCOSYLTRANSFERASE"/>
    <property type="match status" value="1"/>
</dbReference>
<evidence type="ECO:0000256" key="1">
    <source>
        <dbReference type="ARBA" id="ARBA00022676"/>
    </source>
</evidence>
<accession>A0A6C0JRV6</accession>
<dbReference type="Pfam" id="PF01531">
    <property type="entry name" value="Glyco_transf_11"/>
    <property type="match status" value="1"/>
</dbReference>
<reference evidence="3" key="1">
    <citation type="journal article" date="2020" name="Nature">
        <title>Giant virus diversity and host interactions through global metagenomics.</title>
        <authorList>
            <person name="Schulz F."/>
            <person name="Roux S."/>
            <person name="Paez-Espino D."/>
            <person name="Jungbluth S."/>
            <person name="Walsh D.A."/>
            <person name="Denef V.J."/>
            <person name="McMahon K.D."/>
            <person name="Konstantinidis K.T."/>
            <person name="Eloe-Fadrosh E.A."/>
            <person name="Kyrpides N.C."/>
            <person name="Woyke T."/>
        </authorList>
    </citation>
    <scope>NUCLEOTIDE SEQUENCE</scope>
    <source>
        <strain evidence="3">GVMAG-S-1040241-154</strain>
    </source>
</reference>
<keyword evidence="1" id="KW-0328">Glycosyltransferase</keyword>
<dbReference type="AlphaFoldDB" id="A0A6C0JRV6"/>
<dbReference type="GO" id="GO:0005975">
    <property type="term" value="P:carbohydrate metabolic process"/>
    <property type="evidence" value="ECO:0007669"/>
    <property type="project" value="InterPro"/>
</dbReference>
<evidence type="ECO:0000256" key="2">
    <source>
        <dbReference type="ARBA" id="ARBA00022679"/>
    </source>
</evidence>
<sequence length="313" mass="37427">MSEFTSFDFNFNNDKQKYLSVQICGGLGNQLFQIATAYVNSLKHNKKLVFKTSDKLFNNYNLTRKSFWKDLFSNKLNVLSETDYKDIKFKRVYEPYNHRSIEFNLENDDNYELVGYFQSFKYFDDKFNSRIFLRHLVYSSENYMYIAYNLYNTIKNYFTKINNTECTDNDMVTMHFRRTDYILTPNNEHNNLNLDYYIKAYNIADKNNVVIFSDDIEWCKNNIKSELFSNNTNLYFVDINCVEVEFILLSLFKHNIIANSTFSLMASYISYYDTKKIIIAPKDWFSEKQKIDFNFAKLGPISEIYHKDITNIV</sequence>